<dbReference type="VEuPathDB" id="TriTrypDB:LtaPh_3615300"/>
<feature type="region of interest" description="Disordered" evidence="1">
    <location>
        <begin position="198"/>
        <end position="238"/>
    </location>
</feature>
<dbReference type="PROSITE" id="PS51335">
    <property type="entry name" value="ELMO"/>
    <property type="match status" value="1"/>
</dbReference>
<feature type="compositionally biased region" description="Polar residues" evidence="1">
    <location>
        <begin position="98"/>
        <end position="110"/>
    </location>
</feature>
<feature type="region of interest" description="Disordered" evidence="1">
    <location>
        <begin position="302"/>
        <end position="363"/>
    </location>
</feature>
<evidence type="ECO:0000256" key="1">
    <source>
        <dbReference type="SAM" id="MobiDB-lite"/>
    </source>
</evidence>
<feature type="region of interest" description="Disordered" evidence="1">
    <location>
        <begin position="563"/>
        <end position="595"/>
    </location>
</feature>
<comment type="caution">
    <text evidence="3">The sequence shown here is derived from an EMBL/GenBank/DDBJ whole genome shotgun (WGS) entry which is preliminary data.</text>
</comment>
<feature type="compositionally biased region" description="Basic and acidic residues" evidence="1">
    <location>
        <begin position="351"/>
        <end position="363"/>
    </location>
</feature>
<dbReference type="PANTHER" id="PTHR12771">
    <property type="entry name" value="ENGULFMENT AND CELL MOTILITY"/>
    <property type="match status" value="1"/>
</dbReference>
<accession>A0A640KTY0</accession>
<feature type="compositionally biased region" description="Low complexity" evidence="1">
    <location>
        <begin position="61"/>
        <end position="70"/>
    </location>
</feature>
<dbReference type="InterPro" id="IPR006816">
    <property type="entry name" value="ELMO_dom"/>
</dbReference>
<dbReference type="Proteomes" id="UP000419144">
    <property type="component" value="Unassembled WGS sequence"/>
</dbReference>
<reference evidence="3" key="1">
    <citation type="submission" date="2019-11" db="EMBL/GenBank/DDBJ databases">
        <title>Leishmania tarentolae CDS.</title>
        <authorList>
            <person name="Goto Y."/>
            <person name="Yamagishi J."/>
        </authorList>
    </citation>
    <scope>NUCLEOTIDE SEQUENCE [LARGE SCALE GENOMIC DNA]</scope>
    <source>
        <strain evidence="3">Parrot Tar II</strain>
    </source>
</reference>
<sequence>MSLLQKNAVLRKYRHGYHEADAGQSFVKEGTHTEETNDDDISVYPDANAFHALGSTARGVLTSPSSSSRLTRSEQTTPMTATGATTVKGGSPGESSAYHGTTTACDSRQSNTTATATAGLSTISTSLSPFPHDGADEAIHIAPTRSSRSRSRTVRAGVEAEGKYFDLDNVAAPLVPLSLPIPSVSGAPPALALVGRRGADSNHPLCGSSRSDLSGEEDRAITGTHPPSAPTDPSVSPTTVTIGGEALMSITDVPEAPRLNYIAPETATSALAPPAGEPCVPASDACGLSSSALASGKLRTLTRGAEDPNSAPRVSTAPPQPPEVLPRVYKDALVEEVSSSSSSRSSMCTALEREGDRGDVDGKPSRLREEAVRQLDLAYARATNDPLPLGGFRNSAGSAAMRLDISDTLLQPPTSILSEPSTMTLQTKDKSALSHRSSGGAAASVSVKNRRLAYAADGAEASEEGVFSPVSGMDDNERASSAGMADDRGICYADSRGVVLIQQVLSFSATTHSLPRIWDDEDIDVDLLTPMTDSMRPTSRTLLPITFYEAYLDLTKDLRGHDAKAVRQAEEREANKGSSSSSVSPQGTPQSTEAPMKNVTLSALFWCCRGASSRSSTAPKQAYLCKGDRNASDRDERSCMARTDETVAASGGPEEHLRVIRVLKSQSLSLHHPTHRRMLLTVFNTLTGKIPWPNRNANLPKSNSRTPSPLSSATAVKWESIGFQGSNPATDVRATGVLGVLQLLYLIDYYPDFAQRLWQLCRDPADEAAPHFSSPNHCGDDPRMAARRGGVSNELPFVLVCFNFTAMVLDAVGQHILDEEVQRTATGKRASSTSQEAAGTTTRPAADPSSYAGMYVCCECYVGALALFVETWKARRKGGATGTGGATTSTVPENRPSIADFGYIKARLREKLLRKGAAKIMREAACQVRGAALQQG</sequence>
<feature type="compositionally biased region" description="Low complexity" evidence="1">
    <location>
        <begin position="577"/>
        <end position="592"/>
    </location>
</feature>
<protein>
    <recommendedName>
        <fullName evidence="2">ELMO domain-containing protein</fullName>
    </recommendedName>
</protein>
<name>A0A640KTY0_LEITA</name>
<dbReference type="PANTHER" id="PTHR12771:SF2">
    <property type="entry name" value="ELMO DOMAIN-CONTAINING PROTEIN 3"/>
    <property type="match status" value="1"/>
</dbReference>
<dbReference type="InterPro" id="IPR050868">
    <property type="entry name" value="ELMO_domain-containing"/>
</dbReference>
<feature type="compositionally biased region" description="Low complexity" evidence="1">
    <location>
        <begin position="76"/>
        <end position="86"/>
    </location>
</feature>
<feature type="compositionally biased region" description="Basic and acidic residues" evidence="1">
    <location>
        <begin position="563"/>
        <end position="575"/>
    </location>
</feature>
<keyword evidence="4" id="KW-1185">Reference proteome</keyword>
<feature type="region of interest" description="Disordered" evidence="1">
    <location>
        <begin position="59"/>
        <end position="110"/>
    </location>
</feature>
<feature type="compositionally biased region" description="Polar residues" evidence="1">
    <location>
        <begin position="823"/>
        <end position="843"/>
    </location>
</feature>
<dbReference type="EMBL" id="BLBS01000057">
    <property type="protein sequence ID" value="GET93220.1"/>
    <property type="molecule type" value="Genomic_DNA"/>
</dbReference>
<organism evidence="3 4">
    <name type="scientific">Leishmania tarentolae</name>
    <name type="common">Sauroleishmania tarentolae</name>
    <dbReference type="NCBI Taxonomy" id="5689"/>
    <lineage>
        <taxon>Eukaryota</taxon>
        <taxon>Discoba</taxon>
        <taxon>Euglenozoa</taxon>
        <taxon>Kinetoplastea</taxon>
        <taxon>Metakinetoplastina</taxon>
        <taxon>Trypanosomatida</taxon>
        <taxon>Trypanosomatidae</taxon>
        <taxon>Leishmaniinae</taxon>
        <taxon>Leishmania</taxon>
        <taxon>lizard Leishmania</taxon>
    </lineage>
</organism>
<gene>
    <name evidence="3" type="ORF">LtaPh_3615300</name>
</gene>
<dbReference type="OrthoDB" id="266227at2759"/>
<feature type="region of interest" description="Disordered" evidence="1">
    <location>
        <begin position="823"/>
        <end position="846"/>
    </location>
</feature>
<dbReference type="AlphaFoldDB" id="A0A640KTY0"/>
<evidence type="ECO:0000313" key="4">
    <source>
        <dbReference type="Proteomes" id="UP000419144"/>
    </source>
</evidence>
<feature type="domain" description="ELMO" evidence="2">
    <location>
        <begin position="674"/>
        <end position="916"/>
    </location>
</feature>
<dbReference type="Pfam" id="PF04727">
    <property type="entry name" value="ELMO_CED12"/>
    <property type="match status" value="1"/>
</dbReference>
<evidence type="ECO:0000313" key="3">
    <source>
        <dbReference type="EMBL" id="GET93220.1"/>
    </source>
</evidence>
<evidence type="ECO:0000259" key="2">
    <source>
        <dbReference type="PROSITE" id="PS51335"/>
    </source>
</evidence>
<proteinExistence type="predicted"/>